<dbReference type="AlphaFoldDB" id="A0A0D6LZT9"/>
<feature type="signal peptide" evidence="3">
    <location>
        <begin position="1"/>
        <end position="16"/>
    </location>
</feature>
<dbReference type="Pfam" id="PF04389">
    <property type="entry name" value="Peptidase_M28"/>
    <property type="match status" value="1"/>
</dbReference>
<evidence type="ECO:0000313" key="6">
    <source>
        <dbReference type="Proteomes" id="UP000054495"/>
    </source>
</evidence>
<evidence type="ECO:0000256" key="3">
    <source>
        <dbReference type="SAM" id="SignalP"/>
    </source>
</evidence>
<dbReference type="PANTHER" id="PTHR12147">
    <property type="entry name" value="METALLOPEPTIDASE M28 FAMILY MEMBER"/>
    <property type="match status" value="1"/>
</dbReference>
<dbReference type="Gene3D" id="3.40.630.10">
    <property type="entry name" value="Zn peptidases"/>
    <property type="match status" value="1"/>
</dbReference>
<sequence length="285" mass="32081">MSFWFILLFSILETQGQIADIDRLEHDLSKFLSMPRHNSSQKSWTRMGIRHAFDAVGLQTISHTFIPDEGVIVLFVEDEIGVNLLSIQRGPHYDTSDDKVVVVCANYDTEENSPGVDDNGSGVAAVLETARAMATLDRLYQRNNTIIYAFFDMKHQGEWAGPAQHMIGWKTLALQNKEMVQVLTWDILMVQSIYRSLFFHALAGSHAFVEEVLLPYLSRSNATVAGVLVLDGVLHFDAFPAAQGVPEGFEEIFPTAARELYEHNHMGDFIQLIGRVRKDDVIVQQ</sequence>
<proteinExistence type="inferred from homology"/>
<dbReference type="EMBL" id="KE124839">
    <property type="protein sequence ID" value="EPB77329.1"/>
    <property type="molecule type" value="Genomic_DNA"/>
</dbReference>
<dbReference type="InterPro" id="IPR007484">
    <property type="entry name" value="Peptidase_M28"/>
</dbReference>
<protein>
    <recommendedName>
        <fullName evidence="4">Peptidase M28 domain-containing protein</fullName>
    </recommendedName>
</protein>
<accession>A0A0D6LZT9</accession>
<comment type="similarity">
    <text evidence="2">Belongs to the peptidase M28 family. M28B subfamily.</text>
</comment>
<dbReference type="Proteomes" id="UP000054495">
    <property type="component" value="Unassembled WGS sequence"/>
</dbReference>
<dbReference type="GO" id="GO:0006508">
    <property type="term" value="P:proteolysis"/>
    <property type="evidence" value="ECO:0007669"/>
    <property type="project" value="InterPro"/>
</dbReference>
<dbReference type="PANTHER" id="PTHR12147:SF26">
    <property type="entry name" value="PEPTIDASE M28 DOMAIN-CONTAINING PROTEIN"/>
    <property type="match status" value="1"/>
</dbReference>
<evidence type="ECO:0000259" key="4">
    <source>
        <dbReference type="Pfam" id="PF04389"/>
    </source>
</evidence>
<name>A0A0D6LZT9_9BILA</name>
<comment type="cofactor">
    <cofactor evidence="1">
        <name>Zn(2+)</name>
        <dbReference type="ChEBI" id="CHEBI:29105"/>
    </cofactor>
</comment>
<dbReference type="InterPro" id="IPR045175">
    <property type="entry name" value="M28_fam"/>
</dbReference>
<dbReference type="GO" id="GO:0008235">
    <property type="term" value="F:metalloexopeptidase activity"/>
    <property type="evidence" value="ECO:0007669"/>
    <property type="project" value="InterPro"/>
</dbReference>
<evidence type="ECO:0000256" key="1">
    <source>
        <dbReference type="ARBA" id="ARBA00001947"/>
    </source>
</evidence>
<reference evidence="5 6" key="1">
    <citation type="submission" date="2013-05" db="EMBL/GenBank/DDBJ databases">
        <title>Draft genome of the parasitic nematode Anyclostoma ceylanicum.</title>
        <authorList>
            <person name="Mitreva M."/>
        </authorList>
    </citation>
    <scope>NUCLEOTIDE SEQUENCE [LARGE SCALE GENOMIC DNA]</scope>
</reference>
<keyword evidence="6" id="KW-1185">Reference proteome</keyword>
<evidence type="ECO:0000256" key="2">
    <source>
        <dbReference type="ARBA" id="ARBA00005634"/>
    </source>
</evidence>
<gene>
    <name evidence="5" type="ORF">ANCCEY_03564</name>
</gene>
<feature type="chain" id="PRO_5002307472" description="Peptidase M28 domain-containing protein" evidence="3">
    <location>
        <begin position="17"/>
        <end position="285"/>
    </location>
</feature>
<organism evidence="5 6">
    <name type="scientific">Ancylostoma ceylanicum</name>
    <dbReference type="NCBI Taxonomy" id="53326"/>
    <lineage>
        <taxon>Eukaryota</taxon>
        <taxon>Metazoa</taxon>
        <taxon>Ecdysozoa</taxon>
        <taxon>Nematoda</taxon>
        <taxon>Chromadorea</taxon>
        <taxon>Rhabditida</taxon>
        <taxon>Rhabditina</taxon>
        <taxon>Rhabditomorpha</taxon>
        <taxon>Strongyloidea</taxon>
        <taxon>Ancylostomatidae</taxon>
        <taxon>Ancylostomatinae</taxon>
        <taxon>Ancylostoma</taxon>
    </lineage>
</organism>
<evidence type="ECO:0000313" key="5">
    <source>
        <dbReference type="EMBL" id="EPB77329.1"/>
    </source>
</evidence>
<feature type="domain" description="Peptidase M28" evidence="4">
    <location>
        <begin position="96"/>
        <end position="156"/>
    </location>
</feature>
<dbReference type="SUPFAM" id="SSF53187">
    <property type="entry name" value="Zn-dependent exopeptidases"/>
    <property type="match status" value="1"/>
</dbReference>
<keyword evidence="3" id="KW-0732">Signal</keyword>